<sequence>MLSRRAVSVWKRESIALNPALSYDIIIAVLLRCVGAVDPTAASESIGLSRSRRLEILEASNDSCLWRGSPRPRISYGNTQYGLGPKLCRHYKGGLQQAVPVVECRIWGPGDMAQAVSVRSGEMAPAPSK</sequence>
<proteinExistence type="predicted"/>
<dbReference type="Proteomes" id="UP001066276">
    <property type="component" value="Chromosome 4_1"/>
</dbReference>
<evidence type="ECO:0000313" key="2">
    <source>
        <dbReference type="Proteomes" id="UP001066276"/>
    </source>
</evidence>
<keyword evidence="2" id="KW-1185">Reference proteome</keyword>
<comment type="caution">
    <text evidence="1">The sequence shown here is derived from an EMBL/GenBank/DDBJ whole genome shotgun (WGS) entry which is preliminary data.</text>
</comment>
<accession>A0AAV7SYW4</accession>
<name>A0AAV7SYW4_PLEWA</name>
<dbReference type="AlphaFoldDB" id="A0AAV7SYW4"/>
<evidence type="ECO:0000313" key="1">
    <source>
        <dbReference type="EMBL" id="KAJ1169140.1"/>
    </source>
</evidence>
<protein>
    <submittedName>
        <fullName evidence="1">Uncharacterized protein</fullName>
    </submittedName>
</protein>
<organism evidence="1 2">
    <name type="scientific">Pleurodeles waltl</name>
    <name type="common">Iberian ribbed newt</name>
    <dbReference type="NCBI Taxonomy" id="8319"/>
    <lineage>
        <taxon>Eukaryota</taxon>
        <taxon>Metazoa</taxon>
        <taxon>Chordata</taxon>
        <taxon>Craniata</taxon>
        <taxon>Vertebrata</taxon>
        <taxon>Euteleostomi</taxon>
        <taxon>Amphibia</taxon>
        <taxon>Batrachia</taxon>
        <taxon>Caudata</taxon>
        <taxon>Salamandroidea</taxon>
        <taxon>Salamandridae</taxon>
        <taxon>Pleurodelinae</taxon>
        <taxon>Pleurodeles</taxon>
    </lineage>
</organism>
<dbReference type="EMBL" id="JANPWB010000007">
    <property type="protein sequence ID" value="KAJ1169140.1"/>
    <property type="molecule type" value="Genomic_DNA"/>
</dbReference>
<gene>
    <name evidence="1" type="ORF">NDU88_001046</name>
</gene>
<reference evidence="1" key="1">
    <citation type="journal article" date="2022" name="bioRxiv">
        <title>Sequencing and chromosome-scale assembly of the giantPleurodeles waltlgenome.</title>
        <authorList>
            <person name="Brown T."/>
            <person name="Elewa A."/>
            <person name="Iarovenko S."/>
            <person name="Subramanian E."/>
            <person name="Araus A.J."/>
            <person name="Petzold A."/>
            <person name="Susuki M."/>
            <person name="Suzuki K.-i.T."/>
            <person name="Hayashi T."/>
            <person name="Toyoda A."/>
            <person name="Oliveira C."/>
            <person name="Osipova E."/>
            <person name="Leigh N.D."/>
            <person name="Simon A."/>
            <person name="Yun M.H."/>
        </authorList>
    </citation>
    <scope>NUCLEOTIDE SEQUENCE</scope>
    <source>
        <strain evidence="1">20211129_DDA</strain>
        <tissue evidence="1">Liver</tissue>
    </source>
</reference>